<dbReference type="InterPro" id="IPR014710">
    <property type="entry name" value="RmlC-like_jellyroll"/>
</dbReference>
<dbReference type="InterPro" id="IPR003313">
    <property type="entry name" value="AraC-bd"/>
</dbReference>
<dbReference type="Pfam" id="PF02311">
    <property type="entry name" value="AraC_binding"/>
    <property type="match status" value="1"/>
</dbReference>
<keyword evidence="6" id="KW-1185">Reference proteome</keyword>
<dbReference type="GO" id="GO:0003700">
    <property type="term" value="F:DNA-binding transcription factor activity"/>
    <property type="evidence" value="ECO:0007669"/>
    <property type="project" value="InterPro"/>
</dbReference>
<dbReference type="InterPro" id="IPR009057">
    <property type="entry name" value="Homeodomain-like_sf"/>
</dbReference>
<dbReference type="Gene3D" id="2.60.120.10">
    <property type="entry name" value="Jelly Rolls"/>
    <property type="match status" value="1"/>
</dbReference>
<dbReference type="EMBL" id="SIRE01000019">
    <property type="protein sequence ID" value="TBL74668.1"/>
    <property type="molecule type" value="Genomic_DNA"/>
</dbReference>
<keyword evidence="1" id="KW-0805">Transcription regulation</keyword>
<dbReference type="SUPFAM" id="SSF51215">
    <property type="entry name" value="Regulatory protein AraC"/>
    <property type="match status" value="1"/>
</dbReference>
<dbReference type="PROSITE" id="PS00041">
    <property type="entry name" value="HTH_ARAC_FAMILY_1"/>
    <property type="match status" value="1"/>
</dbReference>
<dbReference type="Gene3D" id="1.10.10.60">
    <property type="entry name" value="Homeodomain-like"/>
    <property type="match status" value="2"/>
</dbReference>
<proteinExistence type="predicted"/>
<sequence length="297" mass="33578">MVPVRKTFFEDPLFPFEYVYKDTKSPQSELPDHLHDRLEIVYVYSGTGTFFINRSFYDMKAGDLFIIPGNTIHRAIPDPQLPVTSTALFFAPILAAHEPLGDTYSSLSIFEQVRKRKFYKLETKQPFQLQLEAVLGEIDEEHRTGLPGSRHAIMLLLQRLLLLANRMAPADVPGVVPDVHPGPPWIKDSLRYIDRHHADHDLGLSVLARHASVTPAHFSRVFKQLTGMTVTDYIHAKRIVRAKELLLATDDSMDQIAFRCGFESLPHFHHVFKSLSGITPGVYRRGGLQTGLAAPDE</sequence>
<evidence type="ECO:0000313" key="5">
    <source>
        <dbReference type="EMBL" id="TBL74668.1"/>
    </source>
</evidence>
<protein>
    <submittedName>
        <fullName evidence="5">AraC family transcriptional regulator</fullName>
    </submittedName>
</protein>
<dbReference type="Proteomes" id="UP000293142">
    <property type="component" value="Unassembled WGS sequence"/>
</dbReference>
<keyword evidence="3" id="KW-0804">Transcription</keyword>
<feature type="domain" description="HTH araC/xylS-type" evidence="4">
    <location>
        <begin position="187"/>
        <end position="286"/>
    </location>
</feature>
<comment type="caution">
    <text evidence="5">The sequence shown here is derived from an EMBL/GenBank/DDBJ whole genome shotgun (WGS) entry which is preliminary data.</text>
</comment>
<dbReference type="OrthoDB" id="8737373at2"/>
<reference evidence="5 6" key="1">
    <citation type="submission" date="2019-02" db="EMBL/GenBank/DDBJ databases">
        <title>Paenibacillus sp. nov., isolated from surface-sterilized tissue of Thalictrum simplex L.</title>
        <authorList>
            <person name="Tuo L."/>
        </authorList>
    </citation>
    <scope>NUCLEOTIDE SEQUENCE [LARGE SCALE GENOMIC DNA]</scope>
    <source>
        <strain evidence="5 6">N2SHLJ1</strain>
    </source>
</reference>
<dbReference type="PANTHER" id="PTHR43280:SF28">
    <property type="entry name" value="HTH-TYPE TRANSCRIPTIONAL ACTIVATOR RHAS"/>
    <property type="match status" value="1"/>
</dbReference>
<accession>A0A4Q9DN76</accession>
<dbReference type="AlphaFoldDB" id="A0A4Q9DN76"/>
<dbReference type="InterPro" id="IPR037923">
    <property type="entry name" value="HTH-like"/>
</dbReference>
<dbReference type="SMART" id="SM00342">
    <property type="entry name" value="HTH_ARAC"/>
    <property type="match status" value="1"/>
</dbReference>
<dbReference type="SUPFAM" id="SSF46689">
    <property type="entry name" value="Homeodomain-like"/>
    <property type="match status" value="2"/>
</dbReference>
<evidence type="ECO:0000313" key="6">
    <source>
        <dbReference type="Proteomes" id="UP000293142"/>
    </source>
</evidence>
<evidence type="ECO:0000256" key="2">
    <source>
        <dbReference type="ARBA" id="ARBA00023125"/>
    </source>
</evidence>
<dbReference type="Pfam" id="PF12833">
    <property type="entry name" value="HTH_18"/>
    <property type="match status" value="1"/>
</dbReference>
<dbReference type="InterPro" id="IPR018060">
    <property type="entry name" value="HTH_AraC"/>
</dbReference>
<dbReference type="PANTHER" id="PTHR43280">
    <property type="entry name" value="ARAC-FAMILY TRANSCRIPTIONAL REGULATOR"/>
    <property type="match status" value="1"/>
</dbReference>
<name>A0A4Q9DN76_9BACL</name>
<evidence type="ECO:0000256" key="1">
    <source>
        <dbReference type="ARBA" id="ARBA00023015"/>
    </source>
</evidence>
<organism evidence="5 6">
    <name type="scientific">Paenibacillus thalictri</name>
    <dbReference type="NCBI Taxonomy" id="2527873"/>
    <lineage>
        <taxon>Bacteria</taxon>
        <taxon>Bacillati</taxon>
        <taxon>Bacillota</taxon>
        <taxon>Bacilli</taxon>
        <taxon>Bacillales</taxon>
        <taxon>Paenibacillaceae</taxon>
        <taxon>Paenibacillus</taxon>
    </lineage>
</organism>
<dbReference type="PROSITE" id="PS01124">
    <property type="entry name" value="HTH_ARAC_FAMILY_2"/>
    <property type="match status" value="1"/>
</dbReference>
<keyword evidence="2" id="KW-0238">DNA-binding</keyword>
<gene>
    <name evidence="5" type="ORF">EYB31_25480</name>
</gene>
<dbReference type="GO" id="GO:0043565">
    <property type="term" value="F:sequence-specific DNA binding"/>
    <property type="evidence" value="ECO:0007669"/>
    <property type="project" value="InterPro"/>
</dbReference>
<evidence type="ECO:0000256" key="3">
    <source>
        <dbReference type="ARBA" id="ARBA00023163"/>
    </source>
</evidence>
<evidence type="ECO:0000259" key="4">
    <source>
        <dbReference type="PROSITE" id="PS01124"/>
    </source>
</evidence>
<dbReference type="InterPro" id="IPR018062">
    <property type="entry name" value="HTH_AraC-typ_CS"/>
</dbReference>